<keyword evidence="2" id="KW-0813">Transport</keyword>
<evidence type="ECO:0000256" key="5">
    <source>
        <dbReference type="ARBA" id="ARBA00023136"/>
    </source>
</evidence>
<feature type="transmembrane region" description="Helical" evidence="7">
    <location>
        <begin position="388"/>
        <end position="407"/>
    </location>
</feature>
<accession>A0ABR3W981</accession>
<dbReference type="SUPFAM" id="SSF103473">
    <property type="entry name" value="MFS general substrate transporter"/>
    <property type="match status" value="1"/>
</dbReference>
<dbReference type="PROSITE" id="PS50850">
    <property type="entry name" value="MFS"/>
    <property type="match status" value="1"/>
</dbReference>
<feature type="domain" description="Major facilitator superfamily (MFS) profile" evidence="8">
    <location>
        <begin position="65"/>
        <end position="489"/>
    </location>
</feature>
<dbReference type="Pfam" id="PF07690">
    <property type="entry name" value="MFS_1"/>
    <property type="match status" value="1"/>
</dbReference>
<dbReference type="Gene3D" id="1.20.1250.20">
    <property type="entry name" value="MFS general substrate transporter like domains"/>
    <property type="match status" value="2"/>
</dbReference>
<dbReference type="Proteomes" id="UP001583177">
    <property type="component" value="Unassembled WGS sequence"/>
</dbReference>
<dbReference type="InterPro" id="IPR036259">
    <property type="entry name" value="MFS_trans_sf"/>
</dbReference>
<evidence type="ECO:0000313" key="10">
    <source>
        <dbReference type="Proteomes" id="UP001583177"/>
    </source>
</evidence>
<name>A0ABR3W981_9PEZI</name>
<keyword evidence="5 7" id="KW-0472">Membrane</keyword>
<evidence type="ECO:0000256" key="3">
    <source>
        <dbReference type="ARBA" id="ARBA00022692"/>
    </source>
</evidence>
<evidence type="ECO:0000259" key="8">
    <source>
        <dbReference type="PROSITE" id="PS50850"/>
    </source>
</evidence>
<comment type="subcellular location">
    <subcellularLocation>
        <location evidence="1">Membrane</location>
        <topology evidence="1">Multi-pass membrane protein</topology>
    </subcellularLocation>
</comment>
<feature type="transmembrane region" description="Helical" evidence="7">
    <location>
        <begin position="428"/>
        <end position="449"/>
    </location>
</feature>
<dbReference type="InterPro" id="IPR020846">
    <property type="entry name" value="MFS_dom"/>
</dbReference>
<comment type="caution">
    <text evidence="9">The sequence shown here is derived from an EMBL/GenBank/DDBJ whole genome shotgun (WGS) entry which is preliminary data.</text>
</comment>
<keyword evidence="4 7" id="KW-1133">Transmembrane helix</keyword>
<dbReference type="InterPro" id="IPR011701">
    <property type="entry name" value="MFS"/>
</dbReference>
<evidence type="ECO:0000256" key="6">
    <source>
        <dbReference type="SAM" id="MobiDB-lite"/>
    </source>
</evidence>
<feature type="transmembrane region" description="Helical" evidence="7">
    <location>
        <begin position="132"/>
        <end position="151"/>
    </location>
</feature>
<keyword evidence="3 7" id="KW-0812">Transmembrane</keyword>
<dbReference type="PANTHER" id="PTHR43791:SF54">
    <property type="entry name" value="MAJOR FACILITATOR SUPERFAMILY (MFS) PROFILE DOMAIN-CONTAINING PROTEIN-RELATED"/>
    <property type="match status" value="1"/>
</dbReference>
<sequence>MADKPDISMVDNRSIEEGDNPQKQSASRVIANIHVLGLNDDDAEFYESYPPERRSKLVSKVDWRLVPMLACLYLISQLDRANIGNAKIEGLDKDLNLSGVQYNICNSIFFVPYVLLEVPSNVLLKKFSRPSVYLGILVTSWGIVMTCHGFVKNFSGLLILRLVLGSLEAGFYPGAVYLCTFWYMPKELATRISIFYCASSLSGAFSGLLAAGIAEMDGVGGYSGWQWIFILEGIITIILGVMTFFLLVDSPRLSGKWLNPEEIRYLELQTFIKQGGRVNAEKEGRFNWGELKAVVTNPRVYGQAYILLAISACSYGNKFTLPSITKAMGFTNTNAQLMTAPPYIAGALSALFFARLSDYYYWRMPFVAIPLMLIAVGYSIIISFKGDLAGHVGASMFSAVLACMGIYPVQPSGSSWNANNLAPAGQRAIGIAFAICIGNAGGIIGSFMYLESEAPAYPTGFGLAIAFGLSGIIVALGLEASYVLSNKKREKMSEAEIRAMYSEDELIGMGSKSPLFRYTT</sequence>
<feature type="transmembrane region" description="Helical" evidence="7">
    <location>
        <begin position="461"/>
        <end position="484"/>
    </location>
</feature>
<feature type="transmembrane region" description="Helical" evidence="7">
    <location>
        <begin position="225"/>
        <end position="248"/>
    </location>
</feature>
<evidence type="ECO:0000313" key="9">
    <source>
        <dbReference type="EMBL" id="KAL1856439.1"/>
    </source>
</evidence>
<gene>
    <name evidence="9" type="ORF">Daus18300_010706</name>
</gene>
<feature type="region of interest" description="Disordered" evidence="6">
    <location>
        <begin position="1"/>
        <end position="25"/>
    </location>
</feature>
<reference evidence="9 10" key="1">
    <citation type="journal article" date="2024" name="IMA Fungus">
        <title>IMA Genome - F19 : A genome assembly and annotation guide to empower mycologists, including annotated draft genome sequences of Ceratocystis pirilliformis, Diaporthe australafricana, Fusarium ophioides, Paecilomyces lecythidis, and Sporothrix stenoceras.</title>
        <authorList>
            <person name="Aylward J."/>
            <person name="Wilson A.M."/>
            <person name="Visagie C.M."/>
            <person name="Spraker J."/>
            <person name="Barnes I."/>
            <person name="Buitendag C."/>
            <person name="Ceriani C."/>
            <person name="Del Mar Angel L."/>
            <person name="du Plessis D."/>
            <person name="Fuchs T."/>
            <person name="Gasser K."/>
            <person name="Kramer D."/>
            <person name="Li W."/>
            <person name="Munsamy K."/>
            <person name="Piso A."/>
            <person name="Price J.L."/>
            <person name="Sonnekus B."/>
            <person name="Thomas C."/>
            <person name="van der Nest A."/>
            <person name="van Dijk A."/>
            <person name="van Heerden A."/>
            <person name="van Vuuren N."/>
            <person name="Yilmaz N."/>
            <person name="Duong T.A."/>
            <person name="van der Merwe N.A."/>
            <person name="Wingfield M.J."/>
            <person name="Wingfield B.D."/>
        </authorList>
    </citation>
    <scope>NUCLEOTIDE SEQUENCE [LARGE SCALE GENOMIC DNA]</scope>
    <source>
        <strain evidence="9 10">CMW 18300</strain>
    </source>
</reference>
<evidence type="ECO:0000256" key="7">
    <source>
        <dbReference type="SAM" id="Phobius"/>
    </source>
</evidence>
<evidence type="ECO:0000256" key="2">
    <source>
        <dbReference type="ARBA" id="ARBA00022448"/>
    </source>
</evidence>
<feature type="transmembrane region" description="Helical" evidence="7">
    <location>
        <begin position="194"/>
        <end position="213"/>
    </location>
</feature>
<dbReference type="PANTHER" id="PTHR43791">
    <property type="entry name" value="PERMEASE-RELATED"/>
    <property type="match status" value="1"/>
</dbReference>
<keyword evidence="10" id="KW-1185">Reference proteome</keyword>
<protein>
    <recommendedName>
        <fullName evidence="8">Major facilitator superfamily (MFS) profile domain-containing protein</fullName>
    </recommendedName>
</protein>
<evidence type="ECO:0000256" key="4">
    <source>
        <dbReference type="ARBA" id="ARBA00022989"/>
    </source>
</evidence>
<feature type="transmembrane region" description="Helical" evidence="7">
    <location>
        <begin position="157"/>
        <end position="182"/>
    </location>
</feature>
<organism evidence="9 10">
    <name type="scientific">Diaporthe australafricana</name>
    <dbReference type="NCBI Taxonomy" id="127596"/>
    <lineage>
        <taxon>Eukaryota</taxon>
        <taxon>Fungi</taxon>
        <taxon>Dikarya</taxon>
        <taxon>Ascomycota</taxon>
        <taxon>Pezizomycotina</taxon>
        <taxon>Sordariomycetes</taxon>
        <taxon>Sordariomycetidae</taxon>
        <taxon>Diaporthales</taxon>
        <taxon>Diaporthaceae</taxon>
        <taxon>Diaporthe</taxon>
    </lineage>
</organism>
<dbReference type="EMBL" id="JAWRVE010000121">
    <property type="protein sequence ID" value="KAL1856439.1"/>
    <property type="molecule type" value="Genomic_DNA"/>
</dbReference>
<evidence type="ECO:0000256" key="1">
    <source>
        <dbReference type="ARBA" id="ARBA00004141"/>
    </source>
</evidence>
<feature type="transmembrane region" description="Helical" evidence="7">
    <location>
        <begin position="360"/>
        <end position="382"/>
    </location>
</feature>
<proteinExistence type="predicted"/>